<dbReference type="Gene3D" id="3.30.1370.110">
    <property type="match status" value="1"/>
</dbReference>
<dbReference type="Pfam" id="PF05190">
    <property type="entry name" value="MutS_IV"/>
    <property type="match status" value="1"/>
</dbReference>
<dbReference type="PROSITE" id="PS50828">
    <property type="entry name" value="SMR"/>
    <property type="match status" value="1"/>
</dbReference>
<comment type="similarity">
    <text evidence="1">Belongs to the DNA mismatch repair MutS family.</text>
</comment>
<dbReference type="SUPFAM" id="SSF160443">
    <property type="entry name" value="SMR domain-like"/>
    <property type="match status" value="1"/>
</dbReference>
<evidence type="ECO:0000259" key="8">
    <source>
        <dbReference type="PROSITE" id="PS50828"/>
    </source>
</evidence>
<evidence type="ECO:0000313" key="10">
    <source>
        <dbReference type="Proteomes" id="UP000030680"/>
    </source>
</evidence>
<evidence type="ECO:0000256" key="7">
    <source>
        <dbReference type="SAM" id="MobiDB-lite"/>
    </source>
</evidence>
<dbReference type="SMART" id="SM01162">
    <property type="entry name" value="DUF1771"/>
    <property type="match status" value="1"/>
</dbReference>
<dbReference type="GO" id="GO:0007131">
    <property type="term" value="P:reciprocal meiotic recombination"/>
    <property type="evidence" value="ECO:0007669"/>
    <property type="project" value="TreeGrafter"/>
</dbReference>
<dbReference type="SMART" id="SM00463">
    <property type="entry name" value="SMR"/>
    <property type="match status" value="1"/>
</dbReference>
<evidence type="ECO:0000313" key="9">
    <source>
        <dbReference type="EMBL" id="EME26709.1"/>
    </source>
</evidence>
<dbReference type="RefSeq" id="XP_005703229.1">
    <property type="nucleotide sequence ID" value="XM_005703172.1"/>
</dbReference>
<dbReference type="Pfam" id="PF05192">
    <property type="entry name" value="MutS_III"/>
    <property type="match status" value="1"/>
</dbReference>
<sequence>MVVPGKRRYEPFQDDEDYFLQEEHSLPYQRRSRTDTKTGANNESNDEFVYIVSLIENKSKEVGIAAYNLKSFEVELRQFVDNNTYWTTLSTLCVLNPVEILISSTSTGKSMHNALLLNPIIANVPMTTLDRKYFNDTQGMLYCEKLTVEKDNLQDLIGRQVPRYLALAACSALIKYVENVQCCTFARGTLRLKFKDNEDTLLMDYETLQSLEIVSCNAKVCGIPNPQHSTVLRNLNFCKTRIGTRYLRKSLLEPPCDYATITTRQEALKELTQNESLFFQIQTSLVQFPDLEGILSQIIQVQKRDDVDRRKRPGLLESEIQTVDIKLIRNFLLLTKALGQVHAILDAVCRGRSPLIASISTSLRNPSLSNMFNLVTQVIDSESPSNRTGDKIRLEGAYAVRSGRNELLDLSRKILSETIDQIHHYFQSLQNIPGFERASLAYSQSRGYHIKLISSQLPDIEEELLRLAQNANIFRFTTRTLNGLNIRCRETLNDIIRITNQELQMLLNEIWNAENMVSLHCLCDAIGILDCLASFASYVSKSERLVLPKISTKGPIAIKNGRHPLLEKQIKNYVPHDTFLSAASSFYLISGSNMSGKTTFMKAVASICVLAHAGCFVPADFASVCLINRIIVRTTTNDSAEENCSSFSKEMRETASVLCCLEEMEAKYQLREARQNKPIILVVFDELARATSPMEGFSIAFAVAEQLVASPVAYCLFSTHFQEMSLFEDLYACAKSFYLTSSFTKDDSDNSGSQNAHVLTRGFIKEKNYGIATAKEAGFPSNVISLAEQLVDNFTQQISRCLTKDSSAQEEQCKKEFSLLQKLIVLKNAGLEKERLRQKLAHIWEENMGESMEQDLANVIDQGDTEALYRLLAPVQQSQSKTTSNGKETKKNYSEVKENKETFQERFDELFLTEKEQLQLQPLLQQFPFLDSEDILSIYEACNEDKDLARTVLESLVNSEAIKNNNVPGDNLELDTEGYSKALQEWSQNFPSLQSVSENQMEKPSVDLGKVVSDSRSLVFKLRLRKLATLFPNVEETNIAHCLNANDWKYKETFSELVKRSIKDDSSPKPVHTTKQLTERSNKKSTMDISKEIRLDKGTTKNIWVSTGTTVGDLYEKSRLQAKELASLRNQMFMQAARAASNGNKRAASDYARRGHEYNQIMKQLHEEAADAIFTERNSNADFVIDLHGLHVKEAIVILERKFQELESRRSNESFQDVIIVTGSGHHTKGKKTPARLYPAVEHFLLSRHYSFEVLKDTNKYAGAFLVHLR</sequence>
<keyword evidence="4" id="KW-0238">DNA-binding</keyword>
<name>M2XTE2_GALSU</name>
<evidence type="ECO:0000256" key="2">
    <source>
        <dbReference type="ARBA" id="ARBA00022741"/>
    </source>
</evidence>
<feature type="region of interest" description="Disordered" evidence="7">
    <location>
        <begin position="1061"/>
        <end position="1086"/>
    </location>
</feature>
<evidence type="ECO:0000256" key="1">
    <source>
        <dbReference type="ARBA" id="ARBA00006271"/>
    </source>
</evidence>
<dbReference type="OrthoDB" id="276261at2759"/>
<dbReference type="InterPro" id="IPR036678">
    <property type="entry name" value="MutS_con_dom_sf"/>
</dbReference>
<dbReference type="Pfam" id="PF05188">
    <property type="entry name" value="MutS_II"/>
    <property type="match status" value="1"/>
</dbReference>
<dbReference type="InterPro" id="IPR036187">
    <property type="entry name" value="DNA_mismatch_repair_MutS_sf"/>
</dbReference>
<dbReference type="PANTHER" id="PTHR11361">
    <property type="entry name" value="DNA MISMATCH REPAIR PROTEIN MUTS FAMILY MEMBER"/>
    <property type="match status" value="1"/>
</dbReference>
<dbReference type="Proteomes" id="UP000030680">
    <property type="component" value="Unassembled WGS sequence"/>
</dbReference>
<dbReference type="GO" id="GO:0006298">
    <property type="term" value="P:mismatch repair"/>
    <property type="evidence" value="ECO:0007669"/>
    <property type="project" value="InterPro"/>
</dbReference>
<dbReference type="EMBL" id="KB454544">
    <property type="protein sequence ID" value="EME26709.1"/>
    <property type="molecule type" value="Genomic_DNA"/>
</dbReference>
<keyword evidence="2" id="KW-0547">Nucleotide-binding</keyword>
<dbReference type="InterPro" id="IPR007861">
    <property type="entry name" value="DNA_mismatch_repair_MutS_clamp"/>
</dbReference>
<dbReference type="Pfam" id="PF08590">
    <property type="entry name" value="DUF1771"/>
    <property type="match status" value="1"/>
</dbReference>
<evidence type="ECO:0000256" key="3">
    <source>
        <dbReference type="ARBA" id="ARBA00022840"/>
    </source>
</evidence>
<dbReference type="InterPro" id="IPR036063">
    <property type="entry name" value="Smr_dom_sf"/>
</dbReference>
<organism evidence="9 10">
    <name type="scientific">Galdieria sulphuraria</name>
    <name type="common">Red alga</name>
    <dbReference type="NCBI Taxonomy" id="130081"/>
    <lineage>
        <taxon>Eukaryota</taxon>
        <taxon>Rhodophyta</taxon>
        <taxon>Bangiophyceae</taxon>
        <taxon>Galdieriales</taxon>
        <taxon>Galdieriaceae</taxon>
        <taxon>Galdieria</taxon>
    </lineage>
</organism>
<evidence type="ECO:0000256" key="4">
    <source>
        <dbReference type="ARBA" id="ARBA00023125"/>
    </source>
</evidence>
<dbReference type="InterPro" id="IPR002625">
    <property type="entry name" value="Smr_dom"/>
</dbReference>
<dbReference type="Pfam" id="PF00488">
    <property type="entry name" value="MutS_V"/>
    <property type="match status" value="1"/>
</dbReference>
<dbReference type="KEGG" id="gsl:Gasu_57130"/>
<dbReference type="InterPro" id="IPR007696">
    <property type="entry name" value="DNA_mismatch_repair_MutS_core"/>
</dbReference>
<dbReference type="AlphaFoldDB" id="M2XTE2"/>
<reference evidence="10" key="1">
    <citation type="journal article" date="2013" name="Science">
        <title>Gene transfer from bacteria and archaea facilitated evolution of an extremophilic eukaryote.</title>
        <authorList>
            <person name="Schonknecht G."/>
            <person name="Chen W.H."/>
            <person name="Ternes C.M."/>
            <person name="Barbier G.G."/>
            <person name="Shrestha R.P."/>
            <person name="Stanke M."/>
            <person name="Brautigam A."/>
            <person name="Baker B.J."/>
            <person name="Banfield J.F."/>
            <person name="Garavito R.M."/>
            <person name="Carr K."/>
            <person name="Wilkerson C."/>
            <person name="Rensing S.A."/>
            <person name="Gagneul D."/>
            <person name="Dickenson N.E."/>
            <person name="Oesterhelt C."/>
            <person name="Lercher M.J."/>
            <person name="Weber A.P."/>
        </authorList>
    </citation>
    <scope>NUCLEOTIDE SEQUENCE [LARGE SCALE GENOMIC DNA]</scope>
    <source>
        <strain evidence="10">074W</strain>
    </source>
</reference>
<dbReference type="GO" id="GO:0030983">
    <property type="term" value="F:mismatched DNA binding"/>
    <property type="evidence" value="ECO:0007669"/>
    <property type="project" value="InterPro"/>
</dbReference>
<dbReference type="SMART" id="SM00534">
    <property type="entry name" value="MUTSac"/>
    <property type="match status" value="1"/>
</dbReference>
<evidence type="ECO:0000256" key="5">
    <source>
        <dbReference type="ARBA" id="ARBA00023254"/>
    </source>
</evidence>
<dbReference type="GO" id="GO:0005634">
    <property type="term" value="C:nucleus"/>
    <property type="evidence" value="ECO:0007669"/>
    <property type="project" value="TreeGrafter"/>
</dbReference>
<feature type="compositionally biased region" description="Basic and acidic residues" evidence="7">
    <location>
        <begin position="1077"/>
        <end position="1086"/>
    </location>
</feature>
<dbReference type="SMART" id="SM00533">
    <property type="entry name" value="MUTSd"/>
    <property type="match status" value="1"/>
</dbReference>
<protein>
    <submittedName>
        <fullName evidence="9">MutS family DNA mismatch repair protein MSH4 isoform 1</fullName>
    </submittedName>
</protein>
<dbReference type="SUPFAM" id="SSF48334">
    <property type="entry name" value="DNA repair protein MutS, domain III"/>
    <property type="match status" value="1"/>
</dbReference>
<proteinExistence type="inferred from homology"/>
<dbReference type="Gene3D" id="1.10.1420.10">
    <property type="match status" value="2"/>
</dbReference>
<dbReference type="PANTHER" id="PTHR11361:SF21">
    <property type="entry name" value="MUTS PROTEIN HOMOLOG 4"/>
    <property type="match status" value="1"/>
</dbReference>
<dbReference type="InterPro" id="IPR027417">
    <property type="entry name" value="P-loop_NTPase"/>
</dbReference>
<dbReference type="STRING" id="130081.M2XTE2"/>
<dbReference type="InterPro" id="IPR007860">
    <property type="entry name" value="DNA_mmatch_repair_MutS_con_dom"/>
</dbReference>
<dbReference type="eggNOG" id="KOG0220">
    <property type="taxonomic scope" value="Eukaryota"/>
</dbReference>
<keyword evidence="3" id="KW-0067">ATP-binding</keyword>
<dbReference type="Gene3D" id="3.40.50.300">
    <property type="entry name" value="P-loop containing nucleotide triphosphate hydrolases"/>
    <property type="match status" value="1"/>
</dbReference>
<keyword evidence="6" id="KW-0175">Coiled coil</keyword>
<dbReference type="Gene3D" id="3.30.420.110">
    <property type="entry name" value="MutS, connector domain"/>
    <property type="match status" value="1"/>
</dbReference>
<dbReference type="eggNOG" id="KOG2401">
    <property type="taxonomic scope" value="Eukaryota"/>
</dbReference>
<evidence type="ECO:0000256" key="6">
    <source>
        <dbReference type="SAM" id="Coils"/>
    </source>
</evidence>
<keyword evidence="10" id="KW-1185">Reference proteome</keyword>
<accession>M2XTE2</accession>
<dbReference type="SUPFAM" id="SSF53150">
    <property type="entry name" value="DNA repair protein MutS, domain II"/>
    <property type="match status" value="1"/>
</dbReference>
<dbReference type="GO" id="GO:0005524">
    <property type="term" value="F:ATP binding"/>
    <property type="evidence" value="ECO:0007669"/>
    <property type="project" value="UniProtKB-KW"/>
</dbReference>
<dbReference type="GO" id="GO:0140664">
    <property type="term" value="F:ATP-dependent DNA damage sensor activity"/>
    <property type="evidence" value="ECO:0007669"/>
    <property type="project" value="InterPro"/>
</dbReference>
<dbReference type="Pfam" id="PF01713">
    <property type="entry name" value="Smr"/>
    <property type="match status" value="1"/>
</dbReference>
<dbReference type="InterPro" id="IPR045076">
    <property type="entry name" value="MutS"/>
</dbReference>
<dbReference type="Gramene" id="EME26709">
    <property type="protein sequence ID" value="EME26709"/>
    <property type="gene ID" value="Gasu_57130"/>
</dbReference>
<keyword evidence="5" id="KW-0469">Meiosis</keyword>
<dbReference type="InterPro" id="IPR013899">
    <property type="entry name" value="DUF1771"/>
</dbReference>
<gene>
    <name evidence="9" type="ORF">Gasu_57130</name>
</gene>
<feature type="coiled-coil region" evidence="6">
    <location>
        <begin position="489"/>
        <end position="516"/>
    </location>
</feature>
<dbReference type="SUPFAM" id="SSF52540">
    <property type="entry name" value="P-loop containing nucleoside triphosphate hydrolases"/>
    <property type="match status" value="1"/>
</dbReference>
<feature type="domain" description="Smr" evidence="8">
    <location>
        <begin position="1185"/>
        <end position="1270"/>
    </location>
</feature>
<dbReference type="GeneID" id="17085667"/>
<dbReference type="InterPro" id="IPR000432">
    <property type="entry name" value="DNA_mismatch_repair_MutS_C"/>
</dbReference>